<name>A0A811R2M1_9POAL</name>
<feature type="compositionally biased region" description="Basic and acidic residues" evidence="1">
    <location>
        <begin position="1"/>
        <end position="26"/>
    </location>
</feature>
<keyword evidence="3" id="KW-1185">Reference proteome</keyword>
<evidence type="ECO:0000313" key="3">
    <source>
        <dbReference type="Proteomes" id="UP000604825"/>
    </source>
</evidence>
<accession>A0A811R2M1</accession>
<evidence type="ECO:0000256" key="1">
    <source>
        <dbReference type="SAM" id="MobiDB-lite"/>
    </source>
</evidence>
<dbReference type="AlphaFoldDB" id="A0A811R2M1"/>
<protein>
    <submittedName>
        <fullName evidence="2">Uncharacterized protein</fullName>
    </submittedName>
</protein>
<comment type="caution">
    <text evidence="2">The sequence shown here is derived from an EMBL/GenBank/DDBJ whole genome shotgun (WGS) entry which is preliminary data.</text>
</comment>
<sequence>MEKDGGGGEGALREAPGEVARGRGWERQSGSEAGEQVFSTPRPQCKIVRNGGSNSCGFSDKVAVFGSALRLLMRSAGKHALKSGVLLCLSTRGLSKREKIQRN</sequence>
<feature type="region of interest" description="Disordered" evidence="1">
    <location>
        <begin position="1"/>
        <end position="44"/>
    </location>
</feature>
<reference evidence="2" key="1">
    <citation type="submission" date="2020-10" db="EMBL/GenBank/DDBJ databases">
        <authorList>
            <person name="Han B."/>
            <person name="Lu T."/>
            <person name="Zhao Q."/>
            <person name="Huang X."/>
            <person name="Zhao Y."/>
        </authorList>
    </citation>
    <scope>NUCLEOTIDE SEQUENCE</scope>
</reference>
<evidence type="ECO:0000313" key="2">
    <source>
        <dbReference type="EMBL" id="CAD6263969.1"/>
    </source>
</evidence>
<organism evidence="2 3">
    <name type="scientific">Miscanthus lutarioriparius</name>
    <dbReference type="NCBI Taxonomy" id="422564"/>
    <lineage>
        <taxon>Eukaryota</taxon>
        <taxon>Viridiplantae</taxon>
        <taxon>Streptophyta</taxon>
        <taxon>Embryophyta</taxon>
        <taxon>Tracheophyta</taxon>
        <taxon>Spermatophyta</taxon>
        <taxon>Magnoliopsida</taxon>
        <taxon>Liliopsida</taxon>
        <taxon>Poales</taxon>
        <taxon>Poaceae</taxon>
        <taxon>PACMAD clade</taxon>
        <taxon>Panicoideae</taxon>
        <taxon>Andropogonodae</taxon>
        <taxon>Andropogoneae</taxon>
        <taxon>Saccharinae</taxon>
        <taxon>Miscanthus</taxon>
    </lineage>
</organism>
<dbReference type="EMBL" id="CAJGYO010000012">
    <property type="protein sequence ID" value="CAD6263969.1"/>
    <property type="molecule type" value="Genomic_DNA"/>
</dbReference>
<proteinExistence type="predicted"/>
<gene>
    <name evidence="2" type="ORF">NCGR_LOCUS47274</name>
</gene>
<dbReference type="Proteomes" id="UP000604825">
    <property type="component" value="Unassembled WGS sequence"/>
</dbReference>